<organism evidence="2">
    <name type="scientific">Zea mays</name>
    <name type="common">Maize</name>
    <dbReference type="NCBI Taxonomy" id="4577"/>
    <lineage>
        <taxon>Eukaryota</taxon>
        <taxon>Viridiplantae</taxon>
        <taxon>Streptophyta</taxon>
        <taxon>Embryophyta</taxon>
        <taxon>Tracheophyta</taxon>
        <taxon>Spermatophyta</taxon>
        <taxon>Magnoliopsida</taxon>
        <taxon>Liliopsida</taxon>
        <taxon>Poales</taxon>
        <taxon>Poaceae</taxon>
        <taxon>PACMAD clade</taxon>
        <taxon>Panicoideae</taxon>
        <taxon>Andropogonodae</taxon>
        <taxon>Andropogoneae</taxon>
        <taxon>Tripsacinae</taxon>
        <taxon>Zea</taxon>
    </lineage>
</organism>
<feature type="region of interest" description="Disordered" evidence="1">
    <location>
        <begin position="1"/>
        <end position="38"/>
    </location>
</feature>
<dbReference type="AlphaFoldDB" id="A0A3L6F7Z3"/>
<protein>
    <submittedName>
        <fullName evidence="2">Uncharacterized protein</fullName>
    </submittedName>
</protein>
<gene>
    <name evidence="2" type="ORF">Zm00014a_003397</name>
</gene>
<proteinExistence type="predicted"/>
<comment type="caution">
    <text evidence="2">The sequence shown here is derived from an EMBL/GenBank/DDBJ whole genome shotgun (WGS) entry which is preliminary data.</text>
</comment>
<evidence type="ECO:0000256" key="1">
    <source>
        <dbReference type="SAM" id="MobiDB-lite"/>
    </source>
</evidence>
<reference evidence="2" key="1">
    <citation type="journal article" date="2018" name="Nat. Genet.">
        <title>Extensive intraspecific gene order and gene structural variations between Mo17 and other maize genomes.</title>
        <authorList>
            <person name="Sun S."/>
            <person name="Zhou Y."/>
            <person name="Chen J."/>
            <person name="Shi J."/>
            <person name="Zhao H."/>
            <person name="Zhao H."/>
            <person name="Song W."/>
            <person name="Zhang M."/>
            <person name="Cui Y."/>
            <person name="Dong X."/>
            <person name="Liu H."/>
            <person name="Ma X."/>
            <person name="Jiao Y."/>
            <person name="Wang B."/>
            <person name="Wei X."/>
            <person name="Stein J.C."/>
            <person name="Glaubitz J.C."/>
            <person name="Lu F."/>
            <person name="Yu G."/>
            <person name="Liang C."/>
            <person name="Fengler K."/>
            <person name="Li B."/>
            <person name="Rafalski A."/>
            <person name="Schnable P.S."/>
            <person name="Ware D.H."/>
            <person name="Buckler E.S."/>
            <person name="Lai J."/>
        </authorList>
    </citation>
    <scope>NUCLEOTIDE SEQUENCE [LARGE SCALE GENOMIC DNA]</scope>
    <source>
        <tissue evidence="2">Seedling</tissue>
    </source>
</reference>
<dbReference type="EMBL" id="NCVQ01000005">
    <property type="protein sequence ID" value="PWZ29286.1"/>
    <property type="molecule type" value="Genomic_DNA"/>
</dbReference>
<accession>A0A3L6F7Z3</accession>
<name>A0A3L6F7Z3_MAIZE</name>
<evidence type="ECO:0000313" key="2">
    <source>
        <dbReference type="EMBL" id="PWZ29286.1"/>
    </source>
</evidence>
<sequence>MTGREHRTPFGYPLHARGVKRREGMRVPANGEGMEERDAVCGGGKDAYLDLERDVACRARRAVGRHCEAGDGVDAAALGKGEKRGVAPVNRPNIGDGQ</sequence>
<dbReference type="Proteomes" id="UP000251960">
    <property type="component" value="Chromosome 4"/>
</dbReference>